<gene>
    <name evidence="14" type="ORF">CALVIDRAFT_561082</name>
</gene>
<evidence type="ECO:0000256" key="7">
    <source>
        <dbReference type="ARBA" id="ARBA00022853"/>
    </source>
</evidence>
<feature type="compositionally biased region" description="Low complexity" evidence="12">
    <location>
        <begin position="113"/>
        <end position="123"/>
    </location>
</feature>
<protein>
    <recommendedName>
        <fullName evidence="3 11">Histone-lysine N-methyltransferase, H3 lysine-79 specific</fullName>
        <ecNumber evidence="2 11">2.1.1.360</ecNumber>
    </recommendedName>
    <alternativeName>
        <fullName evidence="9 11">Histone H3-K79 methyltransferase</fullName>
    </alternativeName>
</protein>
<dbReference type="GO" id="GO:0000077">
    <property type="term" value="P:DNA damage checkpoint signaling"/>
    <property type="evidence" value="ECO:0007669"/>
    <property type="project" value="TreeGrafter"/>
</dbReference>
<dbReference type="CDD" id="cd02440">
    <property type="entry name" value="AdoMet_MTases"/>
    <property type="match status" value="1"/>
</dbReference>
<dbReference type="InterPro" id="IPR029063">
    <property type="entry name" value="SAM-dependent_MTases_sf"/>
</dbReference>
<keyword evidence="15" id="KW-1185">Reference proteome</keyword>
<comment type="function">
    <text evidence="11">Histone methyltransferase that specifically trimethylates histone H3 to form H3K79me3. This methylation is required for telomere silencing and for the pachytene checkpoint during the meiotic cell cycle by allowing the recruitment of RAD9 to double strand breaks. Nucleosomes are preferred as substrate compared to free histone.</text>
</comment>
<feature type="region of interest" description="Disordered" evidence="12">
    <location>
        <begin position="1"/>
        <end position="34"/>
    </location>
</feature>
<comment type="activity regulation">
    <text evidence="11">Ubiquitination of histone H2B to form H2BK123ub1 is required for efficient DOT1 methyltransferase activity on histone H3.</text>
</comment>
<evidence type="ECO:0000256" key="4">
    <source>
        <dbReference type="ARBA" id="ARBA00022603"/>
    </source>
</evidence>
<feature type="region of interest" description="Disordered" evidence="12">
    <location>
        <begin position="74"/>
        <end position="206"/>
    </location>
</feature>
<keyword evidence="5 11" id="KW-0808">Transferase</keyword>
<evidence type="ECO:0000259" key="13">
    <source>
        <dbReference type="PROSITE" id="PS51569"/>
    </source>
</evidence>
<dbReference type="FunFam" id="3.40.50.150:FF:000033">
    <property type="entry name" value="Histone-lysine N-methyltransferase, H3 lysine-79 specific"/>
    <property type="match status" value="1"/>
</dbReference>
<evidence type="ECO:0000256" key="12">
    <source>
        <dbReference type="SAM" id="MobiDB-lite"/>
    </source>
</evidence>
<name>A0A167QH18_CALVF</name>
<feature type="compositionally biased region" description="Low complexity" evidence="12">
    <location>
        <begin position="342"/>
        <end position="355"/>
    </location>
</feature>
<evidence type="ECO:0000313" key="15">
    <source>
        <dbReference type="Proteomes" id="UP000076738"/>
    </source>
</evidence>
<feature type="compositionally biased region" description="Polar residues" evidence="12">
    <location>
        <begin position="137"/>
        <end position="152"/>
    </location>
</feature>
<keyword evidence="4 11" id="KW-0489">Methyltransferase</keyword>
<keyword evidence="6 11" id="KW-0949">S-adenosyl-L-methionine</keyword>
<comment type="catalytic activity">
    <reaction evidence="10 11">
        <text>L-lysyl(79)-[histone H3] + 3 S-adenosyl-L-methionine = N(6),N(6),N(6)-trimethyl-L-lysyl(79)-[histone H3] + 3 S-adenosyl-L-homocysteine + 3 H(+)</text>
        <dbReference type="Rhea" id="RHEA:60328"/>
        <dbReference type="Rhea" id="RHEA-COMP:15549"/>
        <dbReference type="Rhea" id="RHEA-COMP:15552"/>
        <dbReference type="ChEBI" id="CHEBI:15378"/>
        <dbReference type="ChEBI" id="CHEBI:29969"/>
        <dbReference type="ChEBI" id="CHEBI:57856"/>
        <dbReference type="ChEBI" id="CHEBI:59789"/>
        <dbReference type="ChEBI" id="CHEBI:61961"/>
        <dbReference type="EC" id="2.1.1.360"/>
    </reaction>
</comment>
<evidence type="ECO:0000256" key="11">
    <source>
        <dbReference type="RuleBase" id="RU271113"/>
    </source>
</evidence>
<dbReference type="OrthoDB" id="443402at2759"/>
<dbReference type="GO" id="GO:0006281">
    <property type="term" value="P:DNA repair"/>
    <property type="evidence" value="ECO:0007669"/>
    <property type="project" value="TreeGrafter"/>
</dbReference>
<feature type="domain" description="DOT1" evidence="13">
    <location>
        <begin position="371"/>
        <end position="694"/>
    </location>
</feature>
<dbReference type="GO" id="GO:0140956">
    <property type="term" value="F:histone H3K79 trimethyltransferase activity"/>
    <property type="evidence" value="ECO:0007669"/>
    <property type="project" value="UniProtKB-EC"/>
</dbReference>
<evidence type="ECO:0000256" key="9">
    <source>
        <dbReference type="ARBA" id="ARBA00029821"/>
    </source>
</evidence>
<dbReference type="AlphaFoldDB" id="A0A167QH18"/>
<evidence type="ECO:0000256" key="1">
    <source>
        <dbReference type="ARBA" id="ARBA00004123"/>
    </source>
</evidence>
<feature type="compositionally biased region" description="Pro residues" evidence="12">
    <location>
        <begin position="1"/>
        <end position="27"/>
    </location>
</feature>
<comment type="similarity">
    <text evidence="11">Belongs to the class I-like SAM-binding methyltransferase superfamily. DOT1 family.</text>
</comment>
<feature type="compositionally biased region" description="Basic residues" evidence="12">
    <location>
        <begin position="161"/>
        <end position="181"/>
    </location>
</feature>
<organism evidence="14 15">
    <name type="scientific">Calocera viscosa (strain TUFC12733)</name>
    <dbReference type="NCBI Taxonomy" id="1330018"/>
    <lineage>
        <taxon>Eukaryota</taxon>
        <taxon>Fungi</taxon>
        <taxon>Dikarya</taxon>
        <taxon>Basidiomycota</taxon>
        <taxon>Agaricomycotina</taxon>
        <taxon>Dacrymycetes</taxon>
        <taxon>Dacrymycetales</taxon>
        <taxon>Dacrymycetaceae</taxon>
        <taxon>Calocera</taxon>
    </lineage>
</organism>
<dbReference type="PROSITE" id="PS51569">
    <property type="entry name" value="DOT1"/>
    <property type="match status" value="1"/>
</dbReference>
<dbReference type="SUPFAM" id="SSF53335">
    <property type="entry name" value="S-adenosyl-L-methionine-dependent methyltransferases"/>
    <property type="match status" value="1"/>
</dbReference>
<feature type="compositionally biased region" description="Low complexity" evidence="12">
    <location>
        <begin position="182"/>
        <end position="194"/>
    </location>
</feature>
<keyword evidence="7 11" id="KW-0156">Chromatin regulator</keyword>
<evidence type="ECO:0000256" key="5">
    <source>
        <dbReference type="ARBA" id="ARBA00022679"/>
    </source>
</evidence>
<dbReference type="GO" id="GO:0032259">
    <property type="term" value="P:methylation"/>
    <property type="evidence" value="ECO:0007669"/>
    <property type="project" value="UniProtKB-KW"/>
</dbReference>
<dbReference type="InterPro" id="IPR030445">
    <property type="entry name" value="H3-K79_meTrfase"/>
</dbReference>
<evidence type="ECO:0000256" key="10">
    <source>
        <dbReference type="ARBA" id="ARBA00047770"/>
    </source>
</evidence>
<evidence type="ECO:0000256" key="2">
    <source>
        <dbReference type="ARBA" id="ARBA00012190"/>
    </source>
</evidence>
<dbReference type="GO" id="GO:0005634">
    <property type="term" value="C:nucleus"/>
    <property type="evidence" value="ECO:0007669"/>
    <property type="project" value="UniProtKB-SubCell"/>
</dbReference>
<dbReference type="PANTHER" id="PTHR21451">
    <property type="entry name" value="HISTONE H3 METHYLTRANSFERASE"/>
    <property type="match status" value="1"/>
</dbReference>
<evidence type="ECO:0000313" key="14">
    <source>
        <dbReference type="EMBL" id="KZO99754.1"/>
    </source>
</evidence>
<keyword evidence="8 11" id="KW-0539">Nucleus</keyword>
<dbReference type="Pfam" id="PF08123">
    <property type="entry name" value="DOT1"/>
    <property type="match status" value="1"/>
</dbReference>
<dbReference type="Proteomes" id="UP000076738">
    <property type="component" value="Unassembled WGS sequence"/>
</dbReference>
<evidence type="ECO:0000256" key="3">
    <source>
        <dbReference type="ARBA" id="ARBA00020987"/>
    </source>
</evidence>
<accession>A0A167QH18</accession>
<sequence length="695" mass="77033">MASVYPPLPVMPPAPPPQTLQPPPGPHAPVHVPASHHHPLPCLPIMPIPVLPPLHSPDFAGQYARLQWVQWTPPTYAPPHTSNGTSRTRALKRAREADEVVAPPPTRGRSRSKAPSDASTSTPPLTPSPSPKRRKTTTSPLATASFTASDLTELSPEAAKPPRKPRKSAATKPKPAARKPRASASVAVSDRSPSTATRSARTRSVSAGIEPLDSRVFEEPIPRDVWIEEYGNFEGFVSGAEIVKRNIDDYRPYFDGPCDIHNPPMITLEYPAPGVKEEFILLFPKDRDDYQPVENLVTSMEMMLKRFMTLQQSQAFGYLPSLSLKDFIYDREPKAPTKKGRSASASPPKSATPASDFTAVDSTNLSVDGISPMPSSSPTPVLADPLVKEEVKEEPRLYSKPPTIWGQLIDALKARDIAQFISAVEQFNSQFLAFKTRPEKVEMTDDPLAHLSEVEKNIRAMPGLHHDVVKHICEEVHHRTVGPHARELNQYKAWSNKVYGEFSTSFVTELAYVTEMKPTSKVLDLGSGTSHALLQASLLSGCTALGIELRDDAAAIADEQVSECERRARMWGVSWGGGVRAVQGDFTDSDEVRRWIKEADVIICNNYAFKSDLNNTLRQMWMDCKLGCKIVSLIPFKNKGFKVRLDSMDDPQSILAMEARKYQKGAVSWTHEAGKYYLHTCDRTELYAFARKYGW</sequence>
<dbReference type="InterPro" id="IPR025789">
    <property type="entry name" value="DOT1_dom"/>
</dbReference>
<proteinExistence type="inferred from homology"/>
<evidence type="ECO:0000256" key="8">
    <source>
        <dbReference type="ARBA" id="ARBA00023242"/>
    </source>
</evidence>
<feature type="compositionally biased region" description="Polar residues" evidence="12">
    <location>
        <begin position="195"/>
        <end position="205"/>
    </location>
</feature>
<comment type="miscellaneous">
    <text evidence="11">In contrast to other lysine histone methyltransferases, it does not contain a SET domain, suggesting the existence of another mechanism for methylation of lysine residues of histones.</text>
</comment>
<dbReference type="EC" id="2.1.1.360" evidence="2 11"/>
<dbReference type="STRING" id="1330018.A0A167QH18"/>
<dbReference type="EMBL" id="KV417271">
    <property type="protein sequence ID" value="KZO99754.1"/>
    <property type="molecule type" value="Genomic_DNA"/>
</dbReference>
<reference evidence="14 15" key="1">
    <citation type="journal article" date="2016" name="Mol. Biol. Evol.">
        <title>Comparative Genomics of Early-Diverging Mushroom-Forming Fungi Provides Insights into the Origins of Lignocellulose Decay Capabilities.</title>
        <authorList>
            <person name="Nagy L.G."/>
            <person name="Riley R."/>
            <person name="Tritt A."/>
            <person name="Adam C."/>
            <person name="Daum C."/>
            <person name="Floudas D."/>
            <person name="Sun H."/>
            <person name="Yadav J.S."/>
            <person name="Pangilinan J."/>
            <person name="Larsson K.H."/>
            <person name="Matsuura K."/>
            <person name="Barry K."/>
            <person name="Labutti K."/>
            <person name="Kuo R."/>
            <person name="Ohm R.A."/>
            <person name="Bhattacharya S.S."/>
            <person name="Shirouzu T."/>
            <person name="Yoshinaga Y."/>
            <person name="Martin F.M."/>
            <person name="Grigoriev I.V."/>
            <person name="Hibbett D.S."/>
        </authorList>
    </citation>
    <scope>NUCLEOTIDE SEQUENCE [LARGE SCALE GENOMIC DNA]</scope>
    <source>
        <strain evidence="14 15">TUFC12733</strain>
    </source>
</reference>
<evidence type="ECO:0000256" key="6">
    <source>
        <dbReference type="ARBA" id="ARBA00022691"/>
    </source>
</evidence>
<comment type="subcellular location">
    <subcellularLocation>
        <location evidence="1 11">Nucleus</location>
    </subcellularLocation>
</comment>
<feature type="region of interest" description="Disordered" evidence="12">
    <location>
        <begin position="334"/>
        <end position="358"/>
    </location>
</feature>
<dbReference type="PANTHER" id="PTHR21451:SF0">
    <property type="entry name" value="HISTONE-LYSINE N-METHYLTRANSFERASE, H3 LYSINE-79 SPECIFIC"/>
    <property type="match status" value="1"/>
</dbReference>
<dbReference type="Gene3D" id="3.40.50.150">
    <property type="entry name" value="Vaccinia Virus protein VP39"/>
    <property type="match status" value="1"/>
</dbReference>